<evidence type="ECO:0000256" key="3">
    <source>
        <dbReference type="ARBA" id="ARBA00013365"/>
    </source>
</evidence>
<name>A0ABU1GTE2_9GAMM</name>
<sequence>MLTFLHTADWHLGQNFHGHDRQAEHRAFLDWLLDIIDEEEIDALLIAGDIFDVVNPSIEAQRLLFDFITRAHTQRPSMEVVMIGGNHDSAARIELPAPLLAGLNTHALGQLHSLDPEDVNRLLVPLTNADGEREALCVALPFLRPSDVTGRGLSDYQAGMAHAHQTVFDHAEQAAQPGEAVIAMGHAHVRGAAVSEHSERPIVLGGEESISAALYPEFLAYVALGHLHKPQRVNANVAMRYSGSPIALDMSERHYPRQVVIGHIDQGTLRETRSRPIPDHTSLHRIGPASLSEVLSELAALPDTVDGPPPWLDVHVELDAPHVALRGDIDTHLAGKPYRLVAIQTRYRSDAQKNTAPAPRLEDLTPEALFTTHWERAYGAPPEEDVLTDFRALVQSVHDDEAAL</sequence>
<dbReference type="SUPFAM" id="SSF56300">
    <property type="entry name" value="Metallo-dependent phosphatases"/>
    <property type="match status" value="1"/>
</dbReference>
<evidence type="ECO:0000259" key="9">
    <source>
        <dbReference type="Pfam" id="PF12320"/>
    </source>
</evidence>
<dbReference type="InterPro" id="IPR004593">
    <property type="entry name" value="SbcD"/>
</dbReference>
<evidence type="ECO:0000256" key="5">
    <source>
        <dbReference type="ARBA" id="ARBA00022801"/>
    </source>
</evidence>
<keyword evidence="5 7" id="KW-0378">Hydrolase</keyword>
<comment type="caution">
    <text evidence="10">The sequence shown here is derived from an EMBL/GenBank/DDBJ whole genome shotgun (WGS) entry which is preliminary data.</text>
</comment>
<dbReference type="Proteomes" id="UP001269375">
    <property type="component" value="Unassembled WGS sequence"/>
</dbReference>
<dbReference type="InterPro" id="IPR026843">
    <property type="entry name" value="SbcD_C"/>
</dbReference>
<dbReference type="RefSeq" id="WP_251590747.1">
    <property type="nucleotide sequence ID" value="NZ_JAMLJI010000001.1"/>
</dbReference>
<dbReference type="InterPro" id="IPR050535">
    <property type="entry name" value="DNA_Repair-Maintenance_Comp"/>
</dbReference>
<evidence type="ECO:0000256" key="1">
    <source>
        <dbReference type="ARBA" id="ARBA00010555"/>
    </source>
</evidence>
<dbReference type="Pfam" id="PF12320">
    <property type="entry name" value="SbcD_C"/>
    <property type="match status" value="1"/>
</dbReference>
<evidence type="ECO:0000313" key="10">
    <source>
        <dbReference type="EMBL" id="MDR5895276.1"/>
    </source>
</evidence>
<feature type="domain" description="Nuclease SbcCD subunit D C-terminal" evidence="9">
    <location>
        <begin position="283"/>
        <end position="376"/>
    </location>
</feature>
<dbReference type="GO" id="GO:0004527">
    <property type="term" value="F:exonuclease activity"/>
    <property type="evidence" value="ECO:0007669"/>
    <property type="project" value="UniProtKB-KW"/>
</dbReference>
<dbReference type="EMBL" id="JARWAO010000002">
    <property type="protein sequence ID" value="MDR5895276.1"/>
    <property type="molecule type" value="Genomic_DNA"/>
</dbReference>
<evidence type="ECO:0000256" key="6">
    <source>
        <dbReference type="ARBA" id="ARBA00022839"/>
    </source>
</evidence>
<organism evidence="10 11">
    <name type="scientific">Larsenimonas suaedae</name>
    <dbReference type="NCBI Taxonomy" id="1851019"/>
    <lineage>
        <taxon>Bacteria</taxon>
        <taxon>Pseudomonadati</taxon>
        <taxon>Pseudomonadota</taxon>
        <taxon>Gammaproteobacteria</taxon>
        <taxon>Oceanospirillales</taxon>
        <taxon>Halomonadaceae</taxon>
        <taxon>Larsenimonas</taxon>
    </lineage>
</organism>
<proteinExistence type="inferred from homology"/>
<keyword evidence="11" id="KW-1185">Reference proteome</keyword>
<evidence type="ECO:0000256" key="7">
    <source>
        <dbReference type="RuleBase" id="RU363069"/>
    </source>
</evidence>
<dbReference type="CDD" id="cd00840">
    <property type="entry name" value="MPP_Mre11_N"/>
    <property type="match status" value="1"/>
</dbReference>
<dbReference type="InterPro" id="IPR029052">
    <property type="entry name" value="Metallo-depent_PP-like"/>
</dbReference>
<gene>
    <name evidence="7" type="primary">sbcD</name>
    <name evidence="10" type="ORF">QC825_04190</name>
</gene>
<dbReference type="InterPro" id="IPR041796">
    <property type="entry name" value="Mre11_N"/>
</dbReference>
<keyword evidence="7" id="KW-0233">DNA recombination</keyword>
<dbReference type="PANTHER" id="PTHR30337:SF0">
    <property type="entry name" value="NUCLEASE SBCCD SUBUNIT D"/>
    <property type="match status" value="1"/>
</dbReference>
<evidence type="ECO:0000259" key="8">
    <source>
        <dbReference type="Pfam" id="PF00149"/>
    </source>
</evidence>
<feature type="domain" description="Calcineurin-like phosphoesterase" evidence="8">
    <location>
        <begin position="3"/>
        <end position="230"/>
    </location>
</feature>
<protein>
    <recommendedName>
        <fullName evidence="3 7">Nuclease SbcCD subunit D</fullName>
    </recommendedName>
</protein>
<comment type="function">
    <text evidence="7">SbcCD cleaves DNA hairpin structures. These structures can inhibit DNA replication and are intermediates in certain DNA recombination reactions. The complex acts as a 3'-&gt;5' double strand exonuclease that can open hairpins. It also has a 5' single-strand endonuclease activity.</text>
</comment>
<keyword evidence="4 7" id="KW-0540">Nuclease</keyword>
<keyword evidence="6 7" id="KW-0269">Exonuclease</keyword>
<evidence type="ECO:0000256" key="2">
    <source>
        <dbReference type="ARBA" id="ARBA00011322"/>
    </source>
</evidence>
<comment type="similarity">
    <text evidence="1 7">Belongs to the SbcD family.</text>
</comment>
<dbReference type="NCBIfam" id="TIGR00619">
    <property type="entry name" value="sbcd"/>
    <property type="match status" value="1"/>
</dbReference>
<comment type="subunit">
    <text evidence="2 7">Heterodimer of SbcC and SbcD.</text>
</comment>
<evidence type="ECO:0000256" key="4">
    <source>
        <dbReference type="ARBA" id="ARBA00022722"/>
    </source>
</evidence>
<dbReference type="Gene3D" id="3.60.21.10">
    <property type="match status" value="1"/>
</dbReference>
<evidence type="ECO:0000313" key="11">
    <source>
        <dbReference type="Proteomes" id="UP001269375"/>
    </source>
</evidence>
<keyword evidence="7" id="KW-0235">DNA replication</keyword>
<accession>A0ABU1GTE2</accession>
<keyword evidence="7" id="KW-0255">Endonuclease</keyword>
<dbReference type="Pfam" id="PF00149">
    <property type="entry name" value="Metallophos"/>
    <property type="match status" value="1"/>
</dbReference>
<reference evidence="10 11" key="1">
    <citation type="submission" date="2023-04" db="EMBL/GenBank/DDBJ databases">
        <title>A long-awaited taxogenomic arrangement of the family Halomonadaceae.</title>
        <authorList>
            <person name="De La Haba R."/>
            <person name="Chuvochina M."/>
            <person name="Wittouck S."/>
            <person name="Arahal D.R."/>
            <person name="Sanchez-Porro C."/>
            <person name="Hugenholtz P."/>
            <person name="Ventosa A."/>
        </authorList>
    </citation>
    <scope>NUCLEOTIDE SEQUENCE [LARGE SCALE GENOMIC DNA]</scope>
    <source>
        <strain evidence="10 11">DSM 22428</strain>
    </source>
</reference>
<dbReference type="InterPro" id="IPR004843">
    <property type="entry name" value="Calcineurin-like_PHP"/>
</dbReference>
<dbReference type="PANTHER" id="PTHR30337">
    <property type="entry name" value="COMPONENT OF ATP-DEPENDENT DSDNA EXONUCLEASE"/>
    <property type="match status" value="1"/>
</dbReference>